<dbReference type="Pfam" id="PF01381">
    <property type="entry name" value="HTH_3"/>
    <property type="match status" value="1"/>
</dbReference>
<dbReference type="PANTHER" id="PTHR46558:SF11">
    <property type="entry name" value="HTH-TYPE TRANSCRIPTIONAL REGULATOR XRE"/>
    <property type="match status" value="1"/>
</dbReference>
<comment type="caution">
    <text evidence="3">The sequence shown here is derived from an EMBL/GenBank/DDBJ whole genome shotgun (WGS) entry which is preliminary data.</text>
</comment>
<dbReference type="PROSITE" id="PS50943">
    <property type="entry name" value="HTH_CROC1"/>
    <property type="match status" value="1"/>
</dbReference>
<accession>A0A743SNE7</accession>
<dbReference type="GO" id="GO:0003677">
    <property type="term" value="F:DNA binding"/>
    <property type="evidence" value="ECO:0007669"/>
    <property type="project" value="UniProtKB-KW"/>
</dbReference>
<dbReference type="InterPro" id="IPR010982">
    <property type="entry name" value="Lambda_DNA-bd_dom_sf"/>
</dbReference>
<name>A0A743SNE7_SALER</name>
<gene>
    <name evidence="3" type="ORF">G9F27_000612</name>
</gene>
<protein>
    <submittedName>
        <fullName evidence="3">Helix-turn-helix transcriptional regulator</fullName>
    </submittedName>
</protein>
<proteinExistence type="predicted"/>
<dbReference type="InterPro" id="IPR001387">
    <property type="entry name" value="Cro/C1-type_HTH"/>
</dbReference>
<evidence type="ECO:0000313" key="3">
    <source>
        <dbReference type="EMBL" id="HAF2126515.1"/>
    </source>
</evidence>
<sequence>MLKDILKQSRERLKLKQMEVADYVGVTTQTYMKWENGKNEPKANNIKKLAEILNVSETEICRGEMYDIDIYEQVDFMKKVASLQNSIDEVTFTSILYHFIKDKNNFISRLEKETTKSE</sequence>
<dbReference type="SUPFAM" id="SSF47413">
    <property type="entry name" value="lambda repressor-like DNA-binding domains"/>
    <property type="match status" value="1"/>
</dbReference>
<evidence type="ECO:0000259" key="2">
    <source>
        <dbReference type="PROSITE" id="PS50943"/>
    </source>
</evidence>
<feature type="domain" description="HTH cro/C1-type" evidence="2">
    <location>
        <begin position="6"/>
        <end position="60"/>
    </location>
</feature>
<evidence type="ECO:0000256" key="1">
    <source>
        <dbReference type="ARBA" id="ARBA00023125"/>
    </source>
</evidence>
<reference evidence="3" key="2">
    <citation type="submission" date="2020-02" db="EMBL/GenBank/DDBJ databases">
        <authorList>
            <consortium name="NCBI Pathogen Detection Project"/>
        </authorList>
    </citation>
    <scope>NUCLEOTIDE SEQUENCE</scope>
    <source>
        <strain evidence="3">MA.CK_00/00001968</strain>
    </source>
</reference>
<dbReference type="CDD" id="cd00093">
    <property type="entry name" value="HTH_XRE"/>
    <property type="match status" value="1"/>
</dbReference>
<dbReference type="SMART" id="SM00530">
    <property type="entry name" value="HTH_XRE"/>
    <property type="match status" value="1"/>
</dbReference>
<keyword evidence="1" id="KW-0238">DNA-binding</keyword>
<dbReference type="PANTHER" id="PTHR46558">
    <property type="entry name" value="TRACRIPTIONAL REGULATORY PROTEIN-RELATED-RELATED"/>
    <property type="match status" value="1"/>
</dbReference>
<organism evidence="3">
    <name type="scientific">Salmonella enterica</name>
    <name type="common">Salmonella choleraesuis</name>
    <dbReference type="NCBI Taxonomy" id="28901"/>
    <lineage>
        <taxon>Bacteria</taxon>
        <taxon>Pseudomonadati</taxon>
        <taxon>Pseudomonadota</taxon>
        <taxon>Gammaproteobacteria</taxon>
        <taxon>Enterobacterales</taxon>
        <taxon>Enterobacteriaceae</taxon>
        <taxon>Salmonella</taxon>
    </lineage>
</organism>
<dbReference type="AlphaFoldDB" id="A0A743SNE7"/>
<dbReference type="EMBL" id="DAAUQX010000003">
    <property type="protein sequence ID" value="HAF2126515.1"/>
    <property type="molecule type" value="Genomic_DNA"/>
</dbReference>
<dbReference type="Gene3D" id="1.10.260.40">
    <property type="entry name" value="lambda repressor-like DNA-binding domains"/>
    <property type="match status" value="1"/>
</dbReference>
<reference evidence="3" key="1">
    <citation type="journal article" date="2018" name="Genome Biol.">
        <title>SKESA: strategic k-mer extension for scrupulous assemblies.</title>
        <authorList>
            <person name="Souvorov A."/>
            <person name="Agarwala R."/>
            <person name="Lipman D.J."/>
        </authorList>
    </citation>
    <scope>NUCLEOTIDE SEQUENCE</scope>
    <source>
        <strain evidence="3">MA.CK_00/00001968</strain>
    </source>
</reference>